<gene>
    <name evidence="3" type="ORF">HG542_29190</name>
</gene>
<reference evidence="3 4" key="1">
    <citation type="submission" date="2020-04" db="EMBL/GenBank/DDBJ databases">
        <title>Draft Genome Sequence of Streptomyces morookaense DSM 40503, an 8-azaguanine-producing strain.</title>
        <authorList>
            <person name="Qi J."/>
            <person name="Gao J.-M."/>
        </authorList>
    </citation>
    <scope>NUCLEOTIDE SEQUENCE [LARGE SCALE GENOMIC DNA]</scope>
    <source>
        <strain evidence="3 4">DSM 40503</strain>
    </source>
</reference>
<proteinExistence type="predicted"/>
<dbReference type="RefSeq" id="WP_171086660.1">
    <property type="nucleotide sequence ID" value="NZ_BNBU01000009.1"/>
</dbReference>
<feature type="region of interest" description="Disordered" evidence="1">
    <location>
        <begin position="18"/>
        <end position="55"/>
    </location>
</feature>
<accession>A0A7Y7B9V9</accession>
<evidence type="ECO:0008006" key="5">
    <source>
        <dbReference type="Google" id="ProtNLM"/>
    </source>
</evidence>
<comment type="caution">
    <text evidence="3">The sequence shown here is derived from an EMBL/GenBank/DDBJ whole genome shotgun (WGS) entry which is preliminary data.</text>
</comment>
<organism evidence="3 4">
    <name type="scientific">Streptomyces morookaense</name>
    <name type="common">Streptoverticillium morookaense</name>
    <dbReference type="NCBI Taxonomy" id="1970"/>
    <lineage>
        <taxon>Bacteria</taxon>
        <taxon>Bacillati</taxon>
        <taxon>Actinomycetota</taxon>
        <taxon>Actinomycetes</taxon>
        <taxon>Kitasatosporales</taxon>
        <taxon>Streptomycetaceae</taxon>
        <taxon>Streptomyces</taxon>
    </lineage>
</organism>
<feature type="chain" id="PRO_5039116516" description="MmpS family membrane protein" evidence="2">
    <location>
        <begin position="24"/>
        <end position="149"/>
    </location>
</feature>
<keyword evidence="2" id="KW-0732">Signal</keyword>
<feature type="compositionally biased region" description="Basic and acidic residues" evidence="1">
    <location>
        <begin position="42"/>
        <end position="55"/>
    </location>
</feature>
<evidence type="ECO:0000256" key="1">
    <source>
        <dbReference type="SAM" id="MobiDB-lite"/>
    </source>
</evidence>
<name>A0A7Y7B9V9_STRMO</name>
<feature type="signal peptide" evidence="2">
    <location>
        <begin position="1"/>
        <end position="23"/>
    </location>
</feature>
<evidence type="ECO:0000313" key="3">
    <source>
        <dbReference type="EMBL" id="NVK81695.1"/>
    </source>
</evidence>
<dbReference type="InterPro" id="IPR038468">
    <property type="entry name" value="MmpS_C"/>
</dbReference>
<dbReference type="Gene3D" id="2.60.40.2880">
    <property type="entry name" value="MmpS1-5, C-terminal soluble domain"/>
    <property type="match status" value="1"/>
</dbReference>
<evidence type="ECO:0000313" key="4">
    <source>
        <dbReference type="Proteomes" id="UP000587462"/>
    </source>
</evidence>
<protein>
    <recommendedName>
        <fullName evidence="5">MmpS family membrane protein</fullName>
    </recommendedName>
</protein>
<keyword evidence="4" id="KW-1185">Reference proteome</keyword>
<dbReference type="Proteomes" id="UP000587462">
    <property type="component" value="Unassembled WGS sequence"/>
</dbReference>
<evidence type="ECO:0000256" key="2">
    <source>
        <dbReference type="SAM" id="SignalP"/>
    </source>
</evidence>
<sequence length="149" mass="15394">MRKKFTAIALIATAALLTGCSSGGGSGDKGSAKSDATAKSSVEPKGDAGDGEVTHEVTLEVQGTGKTQVYYDLDTNKGEEVSLPWQKTAKVTVVGAEHRVGHLVTLVPGSTQGDDGMLRAASCVIKVDGKKVADNQDGKSGKPCEYKLK</sequence>
<dbReference type="PROSITE" id="PS51257">
    <property type="entry name" value="PROKAR_LIPOPROTEIN"/>
    <property type="match status" value="1"/>
</dbReference>
<dbReference type="AlphaFoldDB" id="A0A7Y7B9V9"/>
<dbReference type="EMBL" id="JABBXF010000089">
    <property type="protein sequence ID" value="NVK81695.1"/>
    <property type="molecule type" value="Genomic_DNA"/>
</dbReference>